<feature type="transmembrane region" description="Helical" evidence="5">
    <location>
        <begin position="107"/>
        <end position="127"/>
    </location>
</feature>
<evidence type="ECO:0000256" key="4">
    <source>
        <dbReference type="ARBA" id="ARBA00023136"/>
    </source>
</evidence>
<reference evidence="8" key="1">
    <citation type="journal article" date="2018" name="Front. Microbiol.">
        <title>Genome-Based Analysis Reveals the Taxonomy and Diversity of the Family Idiomarinaceae.</title>
        <authorList>
            <person name="Liu Y."/>
            <person name="Lai Q."/>
            <person name="Shao Z."/>
        </authorList>
    </citation>
    <scope>NUCLEOTIDE SEQUENCE [LARGE SCALE GENOMIC DNA]</scope>
    <source>
        <strain evidence="8">GBPy7</strain>
    </source>
</reference>
<evidence type="ECO:0000313" key="8">
    <source>
        <dbReference type="Proteomes" id="UP000288395"/>
    </source>
</evidence>
<dbReference type="GO" id="GO:0016020">
    <property type="term" value="C:membrane"/>
    <property type="evidence" value="ECO:0007669"/>
    <property type="project" value="UniProtKB-SubCell"/>
</dbReference>
<comment type="caution">
    <text evidence="7">The sequence shown here is derived from an EMBL/GenBank/DDBJ whole genome shotgun (WGS) entry which is preliminary data.</text>
</comment>
<keyword evidence="8" id="KW-1185">Reference proteome</keyword>
<evidence type="ECO:0000256" key="2">
    <source>
        <dbReference type="ARBA" id="ARBA00022692"/>
    </source>
</evidence>
<organism evidence="7 8">
    <name type="scientific">Aliidiomarina iranensis</name>
    <dbReference type="NCBI Taxonomy" id="1434071"/>
    <lineage>
        <taxon>Bacteria</taxon>
        <taxon>Pseudomonadati</taxon>
        <taxon>Pseudomonadota</taxon>
        <taxon>Gammaproteobacteria</taxon>
        <taxon>Alteromonadales</taxon>
        <taxon>Idiomarinaceae</taxon>
        <taxon>Aliidiomarina</taxon>
    </lineage>
</organism>
<keyword evidence="3 5" id="KW-1133">Transmembrane helix</keyword>
<dbReference type="NCBIfam" id="TIGR03902">
    <property type="entry name" value="rhom_GG_sort"/>
    <property type="match status" value="1"/>
</dbReference>
<feature type="transmembrane region" description="Helical" evidence="5">
    <location>
        <begin position="52"/>
        <end position="74"/>
    </location>
</feature>
<dbReference type="RefSeq" id="WP_126764827.1">
    <property type="nucleotide sequence ID" value="NZ_PIPJ01000001.1"/>
</dbReference>
<evidence type="ECO:0000259" key="6">
    <source>
        <dbReference type="Pfam" id="PF01694"/>
    </source>
</evidence>
<dbReference type="InterPro" id="IPR022764">
    <property type="entry name" value="Peptidase_S54_rhomboid_dom"/>
</dbReference>
<evidence type="ECO:0000256" key="5">
    <source>
        <dbReference type="SAM" id="Phobius"/>
    </source>
</evidence>
<dbReference type="OrthoDB" id="196054at2"/>
<dbReference type="EMBL" id="PIPJ01000001">
    <property type="protein sequence ID" value="RUO23284.1"/>
    <property type="molecule type" value="Genomic_DNA"/>
</dbReference>
<evidence type="ECO:0000313" key="7">
    <source>
        <dbReference type="EMBL" id="RUO23284.1"/>
    </source>
</evidence>
<keyword evidence="2 5" id="KW-0812">Transmembrane</keyword>
<dbReference type="GO" id="GO:0004252">
    <property type="term" value="F:serine-type endopeptidase activity"/>
    <property type="evidence" value="ECO:0007669"/>
    <property type="project" value="InterPro"/>
</dbReference>
<sequence>MQKTLKWWVAQWQYFLFIGLLLAIWQLQPMWMAYDREAMLQGQWWRLLTGQFLHLSFAHALGNILGLGVVWLLFADHWRGWRFVWLVPICVLGSNAGMLFHPQIENYVGFSGALYGLIAFGALMDWFHRIPYGGFITLGLTAKVSYEYFLQPIEFLALNDLSLLAVEAHFYGVLTGFCMAFIIYLLNSGKSSGK</sequence>
<feature type="domain" description="Peptidase S54 rhomboid" evidence="6">
    <location>
        <begin position="41"/>
        <end position="184"/>
    </location>
</feature>
<dbReference type="Gene3D" id="1.20.1540.10">
    <property type="entry name" value="Rhomboid-like"/>
    <property type="match status" value="1"/>
</dbReference>
<dbReference type="InterPro" id="IPR035952">
    <property type="entry name" value="Rhomboid-like_sf"/>
</dbReference>
<evidence type="ECO:0000256" key="3">
    <source>
        <dbReference type="ARBA" id="ARBA00022989"/>
    </source>
</evidence>
<evidence type="ECO:0000256" key="1">
    <source>
        <dbReference type="ARBA" id="ARBA00004141"/>
    </source>
</evidence>
<protein>
    <submittedName>
        <fullName evidence="7">Rhombosortase</fullName>
    </submittedName>
</protein>
<feature type="transmembrane region" description="Helical" evidence="5">
    <location>
        <begin position="12"/>
        <end position="31"/>
    </location>
</feature>
<proteinExistence type="predicted"/>
<accession>A0A432W231</accession>
<dbReference type="SUPFAM" id="SSF144091">
    <property type="entry name" value="Rhomboid-like"/>
    <property type="match status" value="1"/>
</dbReference>
<name>A0A432W231_9GAMM</name>
<dbReference type="AlphaFoldDB" id="A0A432W231"/>
<comment type="subcellular location">
    <subcellularLocation>
        <location evidence="1">Membrane</location>
        <topology evidence="1">Multi-pass membrane protein</topology>
    </subcellularLocation>
</comment>
<keyword evidence="4 5" id="KW-0472">Membrane</keyword>
<feature type="transmembrane region" description="Helical" evidence="5">
    <location>
        <begin position="80"/>
        <end position="100"/>
    </location>
</feature>
<dbReference type="Proteomes" id="UP000288395">
    <property type="component" value="Unassembled WGS sequence"/>
</dbReference>
<dbReference type="Pfam" id="PF01694">
    <property type="entry name" value="Rhomboid"/>
    <property type="match status" value="1"/>
</dbReference>
<dbReference type="InterPro" id="IPR023826">
    <property type="entry name" value="Rhom-like_SP_proteobac"/>
</dbReference>
<feature type="transmembrane region" description="Helical" evidence="5">
    <location>
        <begin position="168"/>
        <end position="186"/>
    </location>
</feature>
<gene>
    <name evidence="7" type="primary">rrtA</name>
    <name evidence="7" type="ORF">CWE08_01125</name>
</gene>